<dbReference type="SUPFAM" id="SSF55781">
    <property type="entry name" value="GAF domain-like"/>
    <property type="match status" value="1"/>
</dbReference>
<dbReference type="Gene3D" id="3.30.450.40">
    <property type="match status" value="1"/>
</dbReference>
<evidence type="ECO:0000256" key="1">
    <source>
        <dbReference type="ARBA" id="ARBA00004141"/>
    </source>
</evidence>
<dbReference type="Gene3D" id="6.10.340.10">
    <property type="match status" value="1"/>
</dbReference>
<dbReference type="PROSITE" id="PS50112">
    <property type="entry name" value="PAS"/>
    <property type="match status" value="1"/>
</dbReference>
<dbReference type="SUPFAM" id="SSF55785">
    <property type="entry name" value="PYP-like sensor domain (PAS domain)"/>
    <property type="match status" value="1"/>
</dbReference>
<protein>
    <submittedName>
        <fullName evidence="9">PAS domain-containing protein</fullName>
    </submittedName>
</protein>
<dbReference type="GO" id="GO:0016020">
    <property type="term" value="C:membrane"/>
    <property type="evidence" value="ECO:0007669"/>
    <property type="project" value="UniProtKB-SubCell"/>
</dbReference>
<comment type="caution">
    <text evidence="9">The sequence shown here is derived from an EMBL/GenBank/DDBJ whole genome shotgun (WGS) entry which is preliminary data.</text>
</comment>
<dbReference type="SMART" id="SM00065">
    <property type="entry name" value="GAF"/>
    <property type="match status" value="1"/>
</dbReference>
<dbReference type="InterPro" id="IPR029016">
    <property type="entry name" value="GAF-like_dom_sf"/>
</dbReference>
<evidence type="ECO:0000313" key="9">
    <source>
        <dbReference type="EMBL" id="MBL6445339.1"/>
    </source>
</evidence>
<proteinExistence type="predicted"/>
<evidence type="ECO:0000256" key="4">
    <source>
        <dbReference type="ARBA" id="ARBA00023136"/>
    </source>
</evidence>
<evidence type="ECO:0000256" key="2">
    <source>
        <dbReference type="ARBA" id="ARBA00022692"/>
    </source>
</evidence>
<dbReference type="Pfam" id="PF13185">
    <property type="entry name" value="GAF_2"/>
    <property type="match status" value="1"/>
</dbReference>
<feature type="transmembrane region" description="Helical" evidence="6">
    <location>
        <begin position="181"/>
        <end position="205"/>
    </location>
</feature>
<dbReference type="InterPro" id="IPR003018">
    <property type="entry name" value="GAF"/>
</dbReference>
<dbReference type="EMBL" id="JAEUGD010000005">
    <property type="protein sequence ID" value="MBL6445339.1"/>
    <property type="molecule type" value="Genomic_DNA"/>
</dbReference>
<dbReference type="PROSITE" id="PS50885">
    <property type="entry name" value="HAMP"/>
    <property type="match status" value="1"/>
</dbReference>
<dbReference type="RefSeq" id="WP_202854889.1">
    <property type="nucleotide sequence ID" value="NZ_JAEUGD010000005.1"/>
</dbReference>
<evidence type="ECO:0000313" key="10">
    <source>
        <dbReference type="Proteomes" id="UP000614216"/>
    </source>
</evidence>
<dbReference type="AlphaFoldDB" id="A0A937KB26"/>
<dbReference type="InterPro" id="IPR013655">
    <property type="entry name" value="PAS_fold_3"/>
</dbReference>
<dbReference type="CDD" id="cd00130">
    <property type="entry name" value="PAS"/>
    <property type="match status" value="1"/>
</dbReference>
<feature type="domain" description="PAS" evidence="7">
    <location>
        <begin position="534"/>
        <end position="560"/>
    </location>
</feature>
<dbReference type="Gene3D" id="3.30.450.20">
    <property type="entry name" value="PAS domain"/>
    <property type="match status" value="1"/>
</dbReference>
<evidence type="ECO:0000256" key="3">
    <source>
        <dbReference type="ARBA" id="ARBA00022989"/>
    </source>
</evidence>
<dbReference type="SMART" id="SM00086">
    <property type="entry name" value="PAC"/>
    <property type="match status" value="1"/>
</dbReference>
<name>A0A937KB26_9BACT</name>
<dbReference type="InterPro" id="IPR003660">
    <property type="entry name" value="HAMP_dom"/>
</dbReference>
<evidence type="ECO:0000259" key="7">
    <source>
        <dbReference type="PROSITE" id="PS50112"/>
    </source>
</evidence>
<dbReference type="GO" id="GO:0007165">
    <property type="term" value="P:signal transduction"/>
    <property type="evidence" value="ECO:0007669"/>
    <property type="project" value="InterPro"/>
</dbReference>
<sequence length="659" mass="75465">MKIRSISIRGYIIGFFACLIALLIIYFSIILYHRNLEKDDSYIIDIAGRNRMLSQKIGFYAEIIARGNESVKRDLLSAIELHEKSINVLEKGGIAPGLEGQIQIAPSPEEVQNDIRKAQILWKQYKENALKIANSTKKNNNISSSEIASALKFIEENGHNLLLLNNKIVQHYVAISARRKVNFIVTLISISVAVLIFFAIAFRFLNQNILKVLKTIGEVADEVAEGTFSRKIPNQVDIYLGKIANAINDLGGNINQASMFANSIGQGKFDFEFETKRGGNRLFDELVKMRDQLKKVAEDDAKRNWVTKGLAHFADILRDDKRSINELGDTIISECVSYLEANQGSLFIIAEEGDEKFMELLSCYAWDRKKFNNKRIHKGQSLVGQSWLERDTIYLRDIPNDYIEITSGLGEANPKEILIVPLMSNKEVFGAIELASFTRFENYQIEFLEKLGENIAATLSSANVMKETNLLLEQTQQQTEEMRAQEEEMRQNMEELQSTQEAMERQTNEIERIKQDLEIRESVFDRTTILSEADPYGTITYVNNKLCEVAKYSREEMIGQPHSLFRHKDMPKELFRHFWDTIKKGEVFNGIIKNKAKDGSVYWVDTTIVPIKENGKIKKYIGARYHITNEDFAIAMYNLQADRLKLSKHVCNEEELLYS</sequence>
<dbReference type="NCBIfam" id="TIGR00229">
    <property type="entry name" value="sensory_box"/>
    <property type="match status" value="1"/>
</dbReference>
<feature type="transmembrane region" description="Helical" evidence="6">
    <location>
        <begin position="12"/>
        <end position="32"/>
    </location>
</feature>
<comment type="subcellular location">
    <subcellularLocation>
        <location evidence="1">Membrane</location>
        <topology evidence="1">Multi-pass membrane protein</topology>
    </subcellularLocation>
</comment>
<keyword evidence="3 6" id="KW-1133">Transmembrane helix</keyword>
<dbReference type="InterPro" id="IPR029095">
    <property type="entry name" value="NarX-like_N"/>
</dbReference>
<dbReference type="Proteomes" id="UP000614216">
    <property type="component" value="Unassembled WGS sequence"/>
</dbReference>
<evidence type="ECO:0000256" key="6">
    <source>
        <dbReference type="SAM" id="Phobius"/>
    </source>
</evidence>
<gene>
    <name evidence="9" type="ORF">JMN32_03405</name>
</gene>
<keyword evidence="5" id="KW-0175">Coiled coil</keyword>
<feature type="domain" description="HAMP" evidence="8">
    <location>
        <begin position="207"/>
        <end position="259"/>
    </location>
</feature>
<accession>A0A937KB26</accession>
<organism evidence="9 10">
    <name type="scientific">Fulvivirga marina</name>
    <dbReference type="NCBI Taxonomy" id="2494733"/>
    <lineage>
        <taxon>Bacteria</taxon>
        <taxon>Pseudomonadati</taxon>
        <taxon>Bacteroidota</taxon>
        <taxon>Cytophagia</taxon>
        <taxon>Cytophagales</taxon>
        <taxon>Fulvivirgaceae</taxon>
        <taxon>Fulvivirga</taxon>
    </lineage>
</organism>
<evidence type="ECO:0000256" key="5">
    <source>
        <dbReference type="SAM" id="Coils"/>
    </source>
</evidence>
<feature type="coiled-coil region" evidence="5">
    <location>
        <begin position="465"/>
        <end position="523"/>
    </location>
</feature>
<dbReference type="InterPro" id="IPR000014">
    <property type="entry name" value="PAS"/>
</dbReference>
<dbReference type="Pfam" id="PF13675">
    <property type="entry name" value="PilJ"/>
    <property type="match status" value="1"/>
</dbReference>
<dbReference type="InterPro" id="IPR001610">
    <property type="entry name" value="PAC"/>
</dbReference>
<keyword evidence="10" id="KW-1185">Reference proteome</keyword>
<reference evidence="9" key="1">
    <citation type="submission" date="2021-01" db="EMBL/GenBank/DDBJ databases">
        <title>Fulvivirga kasyanovii gen. nov., sp nov., a novel member of the phylum Bacteroidetes isolated from seawater in a mussel farm.</title>
        <authorList>
            <person name="Zhao L.-H."/>
            <person name="Wang Z.-J."/>
        </authorList>
    </citation>
    <scope>NUCLEOTIDE SEQUENCE</scope>
    <source>
        <strain evidence="9">29W222</strain>
    </source>
</reference>
<dbReference type="InterPro" id="IPR035965">
    <property type="entry name" value="PAS-like_dom_sf"/>
</dbReference>
<keyword evidence="4 6" id="KW-0472">Membrane</keyword>
<dbReference type="Pfam" id="PF08447">
    <property type="entry name" value="PAS_3"/>
    <property type="match status" value="1"/>
</dbReference>
<evidence type="ECO:0000259" key="8">
    <source>
        <dbReference type="PROSITE" id="PS50885"/>
    </source>
</evidence>
<keyword evidence="2 6" id="KW-0812">Transmembrane</keyword>